<dbReference type="InterPro" id="IPR057491">
    <property type="entry name" value="DiatomPyrShell"/>
</dbReference>
<evidence type="ECO:0000313" key="4">
    <source>
        <dbReference type="Proteomes" id="UP000095751"/>
    </source>
</evidence>
<proteinExistence type="predicted"/>
<evidence type="ECO:0000256" key="2">
    <source>
        <dbReference type="SAM" id="SignalP"/>
    </source>
</evidence>
<evidence type="ECO:0000313" key="3">
    <source>
        <dbReference type="EMBL" id="OEU13870.1"/>
    </source>
</evidence>
<dbReference type="KEGG" id="fcy:FRACYDRAFT_242223"/>
<feature type="region of interest" description="Disordered" evidence="1">
    <location>
        <begin position="162"/>
        <end position="187"/>
    </location>
</feature>
<evidence type="ECO:0000256" key="1">
    <source>
        <dbReference type="SAM" id="MobiDB-lite"/>
    </source>
</evidence>
<feature type="compositionally biased region" description="Low complexity" evidence="1">
    <location>
        <begin position="30"/>
        <end position="41"/>
    </location>
</feature>
<gene>
    <name evidence="3" type="ORF">FRACYDRAFT_242223</name>
</gene>
<dbReference type="InParanoid" id="A0A1E7F6U7"/>
<dbReference type="Proteomes" id="UP000095751">
    <property type="component" value="Unassembled WGS sequence"/>
</dbReference>
<feature type="compositionally biased region" description="Low complexity" evidence="1">
    <location>
        <begin position="452"/>
        <end position="462"/>
    </location>
</feature>
<accession>A0A1E7F6U7</accession>
<reference evidence="3 4" key="1">
    <citation type="submission" date="2016-09" db="EMBL/GenBank/DDBJ databases">
        <title>Extensive genetic diversity and differential bi-allelic expression allows diatom success in the polar Southern Ocean.</title>
        <authorList>
            <consortium name="DOE Joint Genome Institute"/>
            <person name="Mock T."/>
            <person name="Otillar R.P."/>
            <person name="Strauss J."/>
            <person name="Dupont C."/>
            <person name="Frickenhaus S."/>
            <person name="Maumus F."/>
            <person name="Mcmullan M."/>
            <person name="Sanges R."/>
            <person name="Schmutz J."/>
            <person name="Toseland A."/>
            <person name="Valas R."/>
            <person name="Veluchamy A."/>
            <person name="Ward B.J."/>
            <person name="Allen A."/>
            <person name="Barry K."/>
            <person name="Falciatore A."/>
            <person name="Ferrante M."/>
            <person name="Fortunato A.E."/>
            <person name="Gloeckner G."/>
            <person name="Gruber A."/>
            <person name="Hipkin R."/>
            <person name="Janech M."/>
            <person name="Kroth P."/>
            <person name="Leese F."/>
            <person name="Lindquist E."/>
            <person name="Lyon B.R."/>
            <person name="Martin J."/>
            <person name="Mayer C."/>
            <person name="Parker M."/>
            <person name="Quesneville H."/>
            <person name="Raymond J."/>
            <person name="Uhlig C."/>
            <person name="Valentin K.U."/>
            <person name="Worden A.Z."/>
            <person name="Armbrust E.V."/>
            <person name="Bowler C."/>
            <person name="Green B."/>
            <person name="Moulton V."/>
            <person name="Van Oosterhout C."/>
            <person name="Grigoriev I."/>
        </authorList>
    </citation>
    <scope>NUCLEOTIDE SEQUENCE [LARGE SCALE GENOMIC DNA]</scope>
    <source>
        <strain evidence="3 4">CCMP1102</strain>
    </source>
</reference>
<feature type="compositionally biased region" description="Basic and acidic residues" evidence="1">
    <location>
        <begin position="476"/>
        <end position="487"/>
    </location>
</feature>
<keyword evidence="2" id="KW-0732">Signal</keyword>
<feature type="compositionally biased region" description="Low complexity" evidence="1">
    <location>
        <begin position="91"/>
        <end position="100"/>
    </location>
</feature>
<organism evidence="3 4">
    <name type="scientific">Fragilariopsis cylindrus CCMP1102</name>
    <dbReference type="NCBI Taxonomy" id="635003"/>
    <lineage>
        <taxon>Eukaryota</taxon>
        <taxon>Sar</taxon>
        <taxon>Stramenopiles</taxon>
        <taxon>Ochrophyta</taxon>
        <taxon>Bacillariophyta</taxon>
        <taxon>Bacillariophyceae</taxon>
        <taxon>Bacillariophycidae</taxon>
        <taxon>Bacillariales</taxon>
        <taxon>Bacillariaceae</taxon>
        <taxon>Fragilariopsis</taxon>
    </lineage>
</organism>
<keyword evidence="4" id="KW-1185">Reference proteome</keyword>
<protein>
    <submittedName>
        <fullName evidence="3">Uncharacterized protein</fullName>
    </submittedName>
</protein>
<name>A0A1E7F6U7_9STRA</name>
<feature type="signal peptide" evidence="2">
    <location>
        <begin position="1"/>
        <end position="23"/>
    </location>
</feature>
<feature type="region of interest" description="Disordered" evidence="1">
    <location>
        <begin position="30"/>
        <end position="106"/>
    </location>
</feature>
<feature type="region of interest" description="Disordered" evidence="1">
    <location>
        <begin position="452"/>
        <end position="487"/>
    </location>
</feature>
<sequence>MKMNGNKEMMMALLLSSRTVCDAFSLGVRSSPSLTTSSSSTRIHASKDSNGGVYVENEMFAESSSTSSVSQDNAVQLPKPPPMARPPAEPAAPAAESAVETPKENPIELENKLLRQKLEELERKIDDVQLVRTIEKNADVAIAPPVIARPDENTKIALADPKAKAQVTAPPPTVDTGDDDKEKEEQQSVWERNKAVDIQGGSLRTWSFAHQHKMDMVQVHMKTDGRPMNANVDLWQGPDNVPMKVAVYVEDGRERPFQCFFPTPYGQNSISIRNTNTLEYPIQAVLEGGKVGMDDPETKEKMKRTETTRPKMCQGGAVITERFEPDVQSVQIFLSSEGRPLNCRIELLQGPNNVKQVMEVYSEEGSVRPFYCIVETPGNSNGVVRIVNSSTMEFPFSAICAPWDIEKPGDRPLFELSGGHNGDAIGGFDGNGNNNNSSINLRGVGGAAKAMGGMLRSSSSTTTPPPLEAGGHGKKRDSNFFLDKDFM</sequence>
<feature type="compositionally biased region" description="Polar residues" evidence="1">
    <location>
        <begin position="62"/>
        <end position="74"/>
    </location>
</feature>
<dbReference type="AlphaFoldDB" id="A0A1E7F6U7"/>
<feature type="compositionally biased region" description="Pro residues" evidence="1">
    <location>
        <begin position="78"/>
        <end position="90"/>
    </location>
</feature>
<dbReference type="Pfam" id="PF25192">
    <property type="entry name" value="DiatomPyrShell"/>
    <property type="match status" value="1"/>
</dbReference>
<dbReference type="EMBL" id="KV784361">
    <property type="protein sequence ID" value="OEU13870.1"/>
    <property type="molecule type" value="Genomic_DNA"/>
</dbReference>
<feature type="chain" id="PRO_5009192744" evidence="2">
    <location>
        <begin position="24"/>
        <end position="487"/>
    </location>
</feature>
<dbReference type="OrthoDB" id="35968at2759"/>